<accession>A0AAD1S7T1</accession>
<dbReference type="Proteomes" id="UP001295444">
    <property type="component" value="Chromosome 05"/>
</dbReference>
<name>A0AAD1S7T1_PELCU</name>
<proteinExistence type="predicted"/>
<reference evidence="1" key="1">
    <citation type="submission" date="2022-03" db="EMBL/GenBank/DDBJ databases">
        <authorList>
            <person name="Alioto T."/>
            <person name="Alioto T."/>
            <person name="Gomez Garrido J."/>
        </authorList>
    </citation>
    <scope>NUCLEOTIDE SEQUENCE</scope>
</reference>
<dbReference type="EMBL" id="OW240916">
    <property type="protein sequence ID" value="CAH2293829.1"/>
    <property type="molecule type" value="Genomic_DNA"/>
</dbReference>
<feature type="non-terminal residue" evidence="1">
    <location>
        <position position="116"/>
    </location>
</feature>
<protein>
    <submittedName>
        <fullName evidence="1">Uncharacterized protein</fullName>
    </submittedName>
</protein>
<dbReference type="AlphaFoldDB" id="A0AAD1S7T1"/>
<organism evidence="1 2">
    <name type="scientific">Pelobates cultripes</name>
    <name type="common">Western spadefoot toad</name>
    <dbReference type="NCBI Taxonomy" id="61616"/>
    <lineage>
        <taxon>Eukaryota</taxon>
        <taxon>Metazoa</taxon>
        <taxon>Chordata</taxon>
        <taxon>Craniata</taxon>
        <taxon>Vertebrata</taxon>
        <taxon>Euteleostomi</taxon>
        <taxon>Amphibia</taxon>
        <taxon>Batrachia</taxon>
        <taxon>Anura</taxon>
        <taxon>Pelobatoidea</taxon>
        <taxon>Pelobatidae</taxon>
        <taxon>Pelobates</taxon>
    </lineage>
</organism>
<sequence>MSQTPEQEELAIPETPAWVLFPATARKAELYKYLFQTCVLPSQELSDNYTEIKGLMSSLLASKNTISVRLVKLESPQTSSVISPILNPTLAPPHGNDTSINPIPSISIHIIRLGHF</sequence>
<keyword evidence="2" id="KW-1185">Reference proteome</keyword>
<evidence type="ECO:0000313" key="1">
    <source>
        <dbReference type="EMBL" id="CAH2293829.1"/>
    </source>
</evidence>
<gene>
    <name evidence="1" type="ORF">PECUL_23A061304</name>
</gene>
<evidence type="ECO:0000313" key="2">
    <source>
        <dbReference type="Proteomes" id="UP001295444"/>
    </source>
</evidence>